<feature type="region of interest" description="Disordered" evidence="1">
    <location>
        <begin position="614"/>
        <end position="633"/>
    </location>
</feature>
<feature type="region of interest" description="Disordered" evidence="1">
    <location>
        <begin position="786"/>
        <end position="821"/>
    </location>
</feature>
<sequence length="882" mass="96552">MVQAIFDNHPLGEYLRDAGEIGEVMPGISSELAAEIDPFVFSDLIDEDESPEWRPRMLIQFFDIVHSILDIVQPTKSPNPFVERFKYDIISSSLLASTLQSPHQRPARSPPIPGKLCHSRTTSMESNFLPPSPIVAPSPQEPNYTTPSVMAAAVAIFYLTGHTFLAFVSLASVAVSLHSAYVMHDLSKFDMTPCLTSLNELIVASDAWGSAVQEAIANVQVEEESLLYGATFQTASPTSSIRVALHSSLLTTQTQCDNVRQLFSALTCPKELSQLSEMYSPALLKEAKTLSDGSPRPLSLSVSKKKSSSSSPNFNKRSTWNGSYTSLADQVGPLPQVVRRRGRRRSDLTSVLQGTTAMHAQSAPVTPFTSPNTSISVEVPNLPKVIPGAEELEVSTDARVDDNSESFGATALAFNRSRKIDAAEMFGPSSPVSQRRQTPSWTPFTVSAGSRLSPLQSSRHPLSVSALQTALNNSLASKRYACSHLLALRFSEDEDEGYWEDIRSVMALLTTTLSDASSRLMYAIEDHEACKLRHQPLSPLSEAESLHENRRRSPANDPFAPRIRKSVDLSHLTSFAPAPGPYARFAAHMTAISSALEDAKENMENCIQALKEDDPSISPHITTTETTGARESHNEHPALQAYERLRRELGLALRDCERGRERLLEIVKPSTDLAAHDSDSEDIPGLAHDASDDSDKPWPGSLSDGEECSMVMNRADLSAFLDSKVNDDGELAGDDVTEHLLLSASPQNLPPPVGIEQVFEADAAAAAWLTRERPKLTREERIKLAKERRESVASARHRDSASSARESDSQIEGGEKWGPGGEVVQELKDVIWKVSERRRKFADSLRKQPELKTIQVPAVDPHPGQKAAADDDSTPPIKAYKS</sequence>
<dbReference type="EMBL" id="KN818226">
    <property type="protein sequence ID" value="KIL69078.1"/>
    <property type="molecule type" value="Genomic_DNA"/>
</dbReference>
<dbReference type="STRING" id="946122.A0A0C2XJ78"/>
<feature type="compositionally biased region" description="Basic and acidic residues" evidence="1">
    <location>
        <begin position="786"/>
        <end position="808"/>
    </location>
</feature>
<name>A0A0C2XJ78_AMAMK</name>
<dbReference type="AlphaFoldDB" id="A0A0C2XJ78"/>
<feature type="compositionally biased region" description="Low complexity" evidence="1">
    <location>
        <begin position="294"/>
        <end position="318"/>
    </location>
</feature>
<dbReference type="OrthoDB" id="21151at2759"/>
<dbReference type="InParanoid" id="A0A0C2XJ78"/>
<accession>A0A0C2XJ78</accession>
<dbReference type="HOGENOM" id="CLU_012231_0_0_1"/>
<organism evidence="2 3">
    <name type="scientific">Amanita muscaria (strain Koide BX008)</name>
    <dbReference type="NCBI Taxonomy" id="946122"/>
    <lineage>
        <taxon>Eukaryota</taxon>
        <taxon>Fungi</taxon>
        <taxon>Dikarya</taxon>
        <taxon>Basidiomycota</taxon>
        <taxon>Agaricomycotina</taxon>
        <taxon>Agaricomycetes</taxon>
        <taxon>Agaricomycetidae</taxon>
        <taxon>Agaricales</taxon>
        <taxon>Pluteineae</taxon>
        <taxon>Amanitaceae</taxon>
        <taxon>Amanita</taxon>
    </lineage>
</organism>
<feature type="region of interest" description="Disordered" evidence="1">
    <location>
        <begin position="541"/>
        <end position="561"/>
    </location>
</feature>
<evidence type="ECO:0000256" key="1">
    <source>
        <dbReference type="SAM" id="MobiDB-lite"/>
    </source>
</evidence>
<feature type="region of interest" description="Disordered" evidence="1">
    <location>
        <begin position="842"/>
        <end position="882"/>
    </location>
</feature>
<dbReference type="Proteomes" id="UP000054549">
    <property type="component" value="Unassembled WGS sequence"/>
</dbReference>
<feature type="region of interest" description="Disordered" evidence="1">
    <location>
        <begin position="672"/>
        <end position="704"/>
    </location>
</feature>
<keyword evidence="3" id="KW-1185">Reference proteome</keyword>
<protein>
    <submittedName>
        <fullName evidence="2">Uncharacterized protein</fullName>
    </submittedName>
</protein>
<evidence type="ECO:0000313" key="3">
    <source>
        <dbReference type="Proteomes" id="UP000054549"/>
    </source>
</evidence>
<gene>
    <name evidence="2" type="ORF">M378DRAFT_98350</name>
</gene>
<evidence type="ECO:0000313" key="2">
    <source>
        <dbReference type="EMBL" id="KIL69078.1"/>
    </source>
</evidence>
<reference evidence="2 3" key="1">
    <citation type="submission" date="2014-04" db="EMBL/GenBank/DDBJ databases">
        <title>Evolutionary Origins and Diversification of the Mycorrhizal Mutualists.</title>
        <authorList>
            <consortium name="DOE Joint Genome Institute"/>
            <consortium name="Mycorrhizal Genomics Consortium"/>
            <person name="Kohler A."/>
            <person name="Kuo A."/>
            <person name="Nagy L.G."/>
            <person name="Floudas D."/>
            <person name="Copeland A."/>
            <person name="Barry K.W."/>
            <person name="Cichocki N."/>
            <person name="Veneault-Fourrey C."/>
            <person name="LaButti K."/>
            <person name="Lindquist E.A."/>
            <person name="Lipzen A."/>
            <person name="Lundell T."/>
            <person name="Morin E."/>
            <person name="Murat C."/>
            <person name="Riley R."/>
            <person name="Ohm R."/>
            <person name="Sun H."/>
            <person name="Tunlid A."/>
            <person name="Henrissat B."/>
            <person name="Grigoriev I.V."/>
            <person name="Hibbett D.S."/>
            <person name="Martin F."/>
        </authorList>
    </citation>
    <scope>NUCLEOTIDE SEQUENCE [LARGE SCALE GENOMIC DNA]</scope>
    <source>
        <strain evidence="2 3">Koide BX008</strain>
    </source>
</reference>
<proteinExistence type="predicted"/>
<feature type="region of interest" description="Disordered" evidence="1">
    <location>
        <begin position="289"/>
        <end position="319"/>
    </location>
</feature>